<evidence type="ECO:0000256" key="1">
    <source>
        <dbReference type="ARBA" id="ARBA00004141"/>
    </source>
</evidence>
<accession>A0A1E1IPQ2</accession>
<feature type="transmembrane region" description="Helical" evidence="6">
    <location>
        <begin position="283"/>
        <end position="301"/>
    </location>
</feature>
<name>A0A1E1IPQ2_LEIGU</name>
<reference evidence="8" key="1">
    <citation type="submission" date="2012-08" db="EMBL/GenBank/DDBJ databases">
        <title>Comparative genomics of metastatic and non-metastatic Leishmania guyanensis provides insights into polygenic factors involved in Leishmania RNA virus infection.</title>
        <authorList>
            <person name="Smith D."/>
            <person name="Hertz-Fowler C."/>
            <person name="Martin R."/>
            <person name="Dickens N."/>
            <person name="Fasel N."/>
            <person name="Falquet L."/>
            <person name="Beverley S."/>
            <person name="Zangger H."/>
            <person name="Calderon-Copete S."/>
            <person name="Mottram J."/>
            <person name="Xenarios I."/>
        </authorList>
    </citation>
    <scope>NUCLEOTIDE SEQUENCE</scope>
    <source>
        <strain evidence="8">MHOM/BR/75/M4147/SSU:IR2SAT-LUC</strain>
    </source>
</reference>
<proteinExistence type="predicted"/>
<feature type="transmembrane region" description="Helical" evidence="6">
    <location>
        <begin position="245"/>
        <end position="263"/>
    </location>
</feature>
<evidence type="ECO:0000256" key="2">
    <source>
        <dbReference type="ARBA" id="ARBA00022692"/>
    </source>
</evidence>
<organism evidence="8">
    <name type="scientific">Leishmania guyanensis</name>
    <dbReference type="NCBI Taxonomy" id="5670"/>
    <lineage>
        <taxon>Eukaryota</taxon>
        <taxon>Discoba</taxon>
        <taxon>Euglenozoa</taxon>
        <taxon>Kinetoplastea</taxon>
        <taxon>Metakinetoplastina</taxon>
        <taxon>Trypanosomatida</taxon>
        <taxon>Trypanosomatidae</taxon>
        <taxon>Leishmaniinae</taxon>
        <taxon>Leishmania</taxon>
        <taxon>Leishmania guyanensis species complex</taxon>
    </lineage>
</organism>
<feature type="transmembrane region" description="Helical" evidence="6">
    <location>
        <begin position="122"/>
        <end position="146"/>
    </location>
</feature>
<dbReference type="AlphaFoldDB" id="A0A1E1IPQ2"/>
<protein>
    <submittedName>
        <fullName evidence="8">Transmembrane amino acid transporter, putative</fullName>
    </submittedName>
</protein>
<feature type="transmembrane region" description="Helical" evidence="6">
    <location>
        <begin position="401"/>
        <end position="422"/>
    </location>
</feature>
<evidence type="ECO:0000256" key="3">
    <source>
        <dbReference type="ARBA" id="ARBA00022989"/>
    </source>
</evidence>
<keyword evidence="3 6" id="KW-1133">Transmembrane helix</keyword>
<dbReference type="EMBL" id="CALQ01000215">
    <property type="protein sequence ID" value="CCM13188.1"/>
    <property type="molecule type" value="Genomic_DNA"/>
</dbReference>
<dbReference type="PANTHER" id="PTHR22950:SF301">
    <property type="entry name" value="ACID TRANSPORTER, PUTATIVE-RELATED"/>
    <property type="match status" value="1"/>
</dbReference>
<feature type="domain" description="Amino acid transporter transmembrane" evidence="7">
    <location>
        <begin position="96"/>
        <end position="487"/>
    </location>
</feature>
<feature type="transmembrane region" description="Helical" evidence="6">
    <location>
        <begin position="322"/>
        <end position="343"/>
    </location>
</feature>
<feature type="transmembrane region" description="Helical" evidence="6">
    <location>
        <begin position="428"/>
        <end position="453"/>
    </location>
</feature>
<dbReference type="GO" id="GO:0016020">
    <property type="term" value="C:membrane"/>
    <property type="evidence" value="ECO:0007669"/>
    <property type="project" value="UniProtKB-SubCell"/>
</dbReference>
<feature type="region of interest" description="Disordered" evidence="5">
    <location>
        <begin position="1"/>
        <end position="46"/>
    </location>
</feature>
<feature type="compositionally biased region" description="Basic and acidic residues" evidence="5">
    <location>
        <begin position="16"/>
        <end position="29"/>
    </location>
</feature>
<evidence type="ECO:0000256" key="6">
    <source>
        <dbReference type="SAM" id="Phobius"/>
    </source>
</evidence>
<feature type="transmembrane region" description="Helical" evidence="6">
    <location>
        <begin position="172"/>
        <end position="194"/>
    </location>
</feature>
<dbReference type="Pfam" id="PF01490">
    <property type="entry name" value="Aa_trans"/>
    <property type="match status" value="1"/>
</dbReference>
<evidence type="ECO:0000256" key="5">
    <source>
        <dbReference type="SAM" id="MobiDB-lite"/>
    </source>
</evidence>
<dbReference type="InterPro" id="IPR013057">
    <property type="entry name" value="AA_transpt_TM"/>
</dbReference>
<feature type="transmembrane region" description="Helical" evidence="6">
    <location>
        <begin position="91"/>
        <end position="116"/>
    </location>
</feature>
<feature type="transmembrane region" description="Helical" evidence="6">
    <location>
        <begin position="465"/>
        <end position="488"/>
    </location>
</feature>
<keyword evidence="2 6" id="KW-0812">Transmembrane</keyword>
<dbReference type="GO" id="GO:0015179">
    <property type="term" value="F:L-amino acid transmembrane transporter activity"/>
    <property type="evidence" value="ECO:0007669"/>
    <property type="project" value="TreeGrafter"/>
</dbReference>
<evidence type="ECO:0000259" key="7">
    <source>
        <dbReference type="Pfam" id="PF01490"/>
    </source>
</evidence>
<dbReference type="PANTHER" id="PTHR22950">
    <property type="entry name" value="AMINO ACID TRANSPORTER"/>
    <property type="match status" value="1"/>
</dbReference>
<evidence type="ECO:0000313" key="8">
    <source>
        <dbReference type="EMBL" id="CCM13188.1"/>
    </source>
</evidence>
<comment type="subcellular location">
    <subcellularLocation>
        <location evidence="1">Membrane</location>
        <topology evidence="1">Multi-pass membrane protein</topology>
    </subcellularLocation>
</comment>
<feature type="transmembrane region" description="Helical" evidence="6">
    <location>
        <begin position="363"/>
        <end position="380"/>
    </location>
</feature>
<dbReference type="GO" id="GO:0005737">
    <property type="term" value="C:cytoplasm"/>
    <property type="evidence" value="ECO:0007669"/>
    <property type="project" value="TreeGrafter"/>
</dbReference>
<sequence>MSRIPEEPLSSAPQRELAEPVYHREDDSANGRPNSQLSGARDRQEDCTEFVKKPYAEAVDNSAVDSMDEDDLEEASLKKQRSKFRVWLEKIIPPGGVIASSFTLGSSTLGAGILGLPAAFNSMGLVTALLVLIVVTVLTIYSMWLLARCADVTRVRTYEDVARLLLGRGADYAAAIFMLGFCLGGAVSYIISIGDLLTPIFDDPSVPEFLRKKNGNRLITSMVWLVCILPLCLPKNIDTLRHSSIIGVIMVVFFVICIVQDSSTFMSKNGWRKDIKFFNTGNGAIEGLGTVMFACLVQINAQEVYYEMAKPTPRNMLRNSTIAMSGCGLLYVLAGVFGCARFGTTVKSSILLKYQPREAPQFWVAYCGIVLKICVAFALHQLPMRDGIYHFFSWDVYRMPWWRNAVICGGIAAAVLVIGLVVPDINTVLGLVGSLCGGFIGFIFPALMIMYAGNWNLKKVGWIEWSLTYILLFVGIIAVVFGTSASIYGVI</sequence>
<gene>
    <name evidence="8" type="primary">LgM4147LRVhigh.07.00230.00320</name>
    <name evidence="8" type="ORF">BN36_0707000</name>
</gene>
<keyword evidence="4 6" id="KW-0472">Membrane</keyword>
<evidence type="ECO:0000256" key="4">
    <source>
        <dbReference type="ARBA" id="ARBA00023136"/>
    </source>
</evidence>